<dbReference type="PANTHER" id="PTHR34609">
    <property type="entry name" value="GEO08273P1-RELATED"/>
    <property type="match status" value="1"/>
</dbReference>
<evidence type="ECO:0000313" key="2">
    <source>
        <dbReference type="Proteomes" id="UP000695000"/>
    </source>
</evidence>
<dbReference type="Proteomes" id="UP000695000">
    <property type="component" value="Unplaced"/>
</dbReference>
<keyword evidence="2" id="KW-1185">Reference proteome</keyword>
<keyword evidence="1" id="KW-0812">Transmembrane</keyword>
<protein>
    <submittedName>
        <fullName evidence="3">Uncharacterized protein LOC108567852</fullName>
    </submittedName>
</protein>
<feature type="transmembrane region" description="Helical" evidence="1">
    <location>
        <begin position="20"/>
        <end position="41"/>
    </location>
</feature>
<dbReference type="Pfam" id="PF15860">
    <property type="entry name" value="DUF4728"/>
    <property type="match status" value="1"/>
</dbReference>
<name>A0ABM1NB45_NICVS</name>
<gene>
    <name evidence="3" type="primary">LOC108567852</name>
</gene>
<dbReference type="GeneID" id="108567852"/>
<keyword evidence="1" id="KW-1133">Transmembrane helix</keyword>
<dbReference type="InterPro" id="IPR053077">
    <property type="entry name" value="MARVEL_domain_protein_3"/>
</dbReference>
<feature type="transmembrane region" description="Helical" evidence="1">
    <location>
        <begin position="53"/>
        <end position="75"/>
    </location>
</feature>
<organism evidence="2 3">
    <name type="scientific">Nicrophorus vespilloides</name>
    <name type="common">Boreal carrion beetle</name>
    <dbReference type="NCBI Taxonomy" id="110193"/>
    <lineage>
        <taxon>Eukaryota</taxon>
        <taxon>Metazoa</taxon>
        <taxon>Ecdysozoa</taxon>
        <taxon>Arthropoda</taxon>
        <taxon>Hexapoda</taxon>
        <taxon>Insecta</taxon>
        <taxon>Pterygota</taxon>
        <taxon>Neoptera</taxon>
        <taxon>Endopterygota</taxon>
        <taxon>Coleoptera</taxon>
        <taxon>Polyphaga</taxon>
        <taxon>Staphyliniformia</taxon>
        <taxon>Silphidae</taxon>
        <taxon>Nicrophorinae</taxon>
        <taxon>Nicrophorus</taxon>
    </lineage>
</organism>
<sequence>MTLLKTYYCCFSLRTGSINAAILGIILGILGIVLVFTANIDFKTIVIDWLPKWIVNIIIVINFAMTILISMLLLIGIIKRNVYLMMPWVILGIMLAIGLLVSVIYTSVNFYIEGESLAGTLMLVLGLLSIVKYIYMWMVTYSFFQIVKEEYDRRAAYERAPFRRQY</sequence>
<evidence type="ECO:0000256" key="1">
    <source>
        <dbReference type="SAM" id="Phobius"/>
    </source>
</evidence>
<feature type="transmembrane region" description="Helical" evidence="1">
    <location>
        <begin position="117"/>
        <end position="144"/>
    </location>
</feature>
<accession>A0ABM1NB45</accession>
<evidence type="ECO:0000313" key="3">
    <source>
        <dbReference type="RefSeq" id="XP_017784045.1"/>
    </source>
</evidence>
<dbReference type="RefSeq" id="XP_017784045.1">
    <property type="nucleotide sequence ID" value="XM_017928556.1"/>
</dbReference>
<keyword evidence="1" id="KW-0472">Membrane</keyword>
<feature type="transmembrane region" description="Helical" evidence="1">
    <location>
        <begin position="82"/>
        <end position="105"/>
    </location>
</feature>
<dbReference type="InterPro" id="IPR031720">
    <property type="entry name" value="DUF4728"/>
</dbReference>
<dbReference type="PANTHER" id="PTHR34609:SF17">
    <property type="entry name" value="GEO08273P1-RELATED"/>
    <property type="match status" value="1"/>
</dbReference>
<reference evidence="3" key="1">
    <citation type="submission" date="2025-08" db="UniProtKB">
        <authorList>
            <consortium name="RefSeq"/>
        </authorList>
    </citation>
    <scope>IDENTIFICATION</scope>
    <source>
        <tissue evidence="3">Whole Larva</tissue>
    </source>
</reference>
<proteinExistence type="predicted"/>